<dbReference type="SUPFAM" id="SSF88946">
    <property type="entry name" value="Sigma2 domain of RNA polymerase sigma factors"/>
    <property type="match status" value="1"/>
</dbReference>
<keyword evidence="4 6" id="KW-0238">DNA-binding</keyword>
<dbReference type="SUPFAM" id="SSF88659">
    <property type="entry name" value="Sigma3 and sigma4 domains of RNA polymerase sigma factors"/>
    <property type="match status" value="1"/>
</dbReference>
<dbReference type="InterPro" id="IPR000838">
    <property type="entry name" value="RNA_pol_sigma70_ECF_CS"/>
</dbReference>
<evidence type="ECO:0000256" key="4">
    <source>
        <dbReference type="ARBA" id="ARBA00023125"/>
    </source>
</evidence>
<dbReference type="PANTHER" id="PTHR43133">
    <property type="entry name" value="RNA POLYMERASE ECF-TYPE SIGMA FACTO"/>
    <property type="match status" value="1"/>
</dbReference>
<evidence type="ECO:0000259" key="7">
    <source>
        <dbReference type="Pfam" id="PF04542"/>
    </source>
</evidence>
<dbReference type="InterPro" id="IPR014284">
    <property type="entry name" value="RNA_pol_sigma-70_dom"/>
</dbReference>
<dbReference type="InterPro" id="IPR013324">
    <property type="entry name" value="RNA_pol_sigma_r3/r4-like"/>
</dbReference>
<dbReference type="CDD" id="cd06171">
    <property type="entry name" value="Sigma70_r4"/>
    <property type="match status" value="1"/>
</dbReference>
<dbReference type="InterPro" id="IPR039425">
    <property type="entry name" value="RNA_pol_sigma-70-like"/>
</dbReference>
<dbReference type="InterPro" id="IPR013249">
    <property type="entry name" value="RNA_pol_sigma70_r4_t2"/>
</dbReference>
<keyword evidence="2 6" id="KW-0805">Transcription regulation</keyword>
<comment type="similarity">
    <text evidence="1 6">Belongs to the sigma-70 factor family. ECF subfamily.</text>
</comment>
<dbReference type="NCBIfam" id="TIGR02937">
    <property type="entry name" value="sigma70-ECF"/>
    <property type="match status" value="1"/>
</dbReference>
<sequence>MFQTDVVEKCKGNDRKAQLQLYRQYCDGMYVVAMRFLCNSDDAEDVLQDAFINAFQNIHQFSGEVSFGAWLKRIVVNKCIDFLKSRKQRLLPLEEEYMQIVDDNDWSVGPEITINEVKQAIQKLPDKYRYVVLMYLLEGFDHKEISQVLGLTETASRTRLLRGKGYLKSVLTRKGYGTGS</sequence>
<organism evidence="9 10">
    <name type="scientific">Maribacter chungangensis</name>
    <dbReference type="NCBI Taxonomy" id="1069117"/>
    <lineage>
        <taxon>Bacteria</taxon>
        <taxon>Pseudomonadati</taxon>
        <taxon>Bacteroidota</taxon>
        <taxon>Flavobacteriia</taxon>
        <taxon>Flavobacteriales</taxon>
        <taxon>Flavobacteriaceae</taxon>
        <taxon>Maribacter</taxon>
    </lineage>
</organism>
<evidence type="ECO:0000256" key="6">
    <source>
        <dbReference type="RuleBase" id="RU000716"/>
    </source>
</evidence>
<dbReference type="Proteomes" id="UP001597012">
    <property type="component" value="Unassembled WGS sequence"/>
</dbReference>
<gene>
    <name evidence="9" type="ORF">ACFQZJ_06210</name>
</gene>
<dbReference type="Pfam" id="PF04542">
    <property type="entry name" value="Sigma70_r2"/>
    <property type="match status" value="1"/>
</dbReference>
<evidence type="ECO:0000256" key="3">
    <source>
        <dbReference type="ARBA" id="ARBA00023082"/>
    </source>
</evidence>
<evidence type="ECO:0000256" key="5">
    <source>
        <dbReference type="ARBA" id="ARBA00023163"/>
    </source>
</evidence>
<accession>A0ABW3B1Q3</accession>
<keyword evidence="10" id="KW-1185">Reference proteome</keyword>
<feature type="domain" description="RNA polymerase sigma factor 70 region 4 type 2" evidence="8">
    <location>
        <begin position="115"/>
        <end position="164"/>
    </location>
</feature>
<protein>
    <recommendedName>
        <fullName evidence="6">RNA polymerase sigma factor</fullName>
    </recommendedName>
</protein>
<dbReference type="EMBL" id="JBHTHY010000003">
    <property type="protein sequence ID" value="MFD0797045.1"/>
    <property type="molecule type" value="Genomic_DNA"/>
</dbReference>
<dbReference type="InterPro" id="IPR007627">
    <property type="entry name" value="RNA_pol_sigma70_r2"/>
</dbReference>
<evidence type="ECO:0000313" key="9">
    <source>
        <dbReference type="EMBL" id="MFD0797045.1"/>
    </source>
</evidence>
<feature type="domain" description="RNA polymerase sigma-70 region 2" evidence="7">
    <location>
        <begin position="21"/>
        <end position="87"/>
    </location>
</feature>
<keyword evidence="5 6" id="KW-0804">Transcription</keyword>
<dbReference type="Gene3D" id="1.10.1740.10">
    <property type="match status" value="1"/>
</dbReference>
<evidence type="ECO:0000256" key="2">
    <source>
        <dbReference type="ARBA" id="ARBA00023015"/>
    </source>
</evidence>
<name>A0ABW3B1Q3_9FLAO</name>
<dbReference type="PANTHER" id="PTHR43133:SF51">
    <property type="entry name" value="RNA POLYMERASE SIGMA FACTOR"/>
    <property type="match status" value="1"/>
</dbReference>
<reference evidence="10" key="1">
    <citation type="journal article" date="2019" name="Int. J. Syst. Evol. Microbiol.">
        <title>The Global Catalogue of Microorganisms (GCM) 10K type strain sequencing project: providing services to taxonomists for standard genome sequencing and annotation.</title>
        <authorList>
            <consortium name="The Broad Institute Genomics Platform"/>
            <consortium name="The Broad Institute Genome Sequencing Center for Infectious Disease"/>
            <person name="Wu L."/>
            <person name="Ma J."/>
        </authorList>
    </citation>
    <scope>NUCLEOTIDE SEQUENCE [LARGE SCALE GENOMIC DNA]</scope>
    <source>
        <strain evidence="10">CCUG 61948</strain>
    </source>
</reference>
<proteinExistence type="inferred from homology"/>
<evidence type="ECO:0000259" key="8">
    <source>
        <dbReference type="Pfam" id="PF08281"/>
    </source>
</evidence>
<dbReference type="Gene3D" id="1.10.10.10">
    <property type="entry name" value="Winged helix-like DNA-binding domain superfamily/Winged helix DNA-binding domain"/>
    <property type="match status" value="1"/>
</dbReference>
<evidence type="ECO:0000313" key="10">
    <source>
        <dbReference type="Proteomes" id="UP001597012"/>
    </source>
</evidence>
<dbReference type="InterPro" id="IPR036388">
    <property type="entry name" value="WH-like_DNA-bd_sf"/>
</dbReference>
<comment type="caution">
    <text evidence="9">The sequence shown here is derived from an EMBL/GenBank/DDBJ whole genome shotgun (WGS) entry which is preliminary data.</text>
</comment>
<dbReference type="Pfam" id="PF08281">
    <property type="entry name" value="Sigma70_r4_2"/>
    <property type="match status" value="1"/>
</dbReference>
<dbReference type="InterPro" id="IPR013325">
    <property type="entry name" value="RNA_pol_sigma_r2"/>
</dbReference>
<dbReference type="PROSITE" id="PS01063">
    <property type="entry name" value="SIGMA70_ECF"/>
    <property type="match status" value="1"/>
</dbReference>
<evidence type="ECO:0000256" key="1">
    <source>
        <dbReference type="ARBA" id="ARBA00010641"/>
    </source>
</evidence>
<keyword evidence="3 6" id="KW-0731">Sigma factor</keyword>
<dbReference type="RefSeq" id="WP_379933077.1">
    <property type="nucleotide sequence ID" value="NZ_JBHTHY010000003.1"/>
</dbReference>